<evidence type="ECO:0000256" key="13">
    <source>
        <dbReference type="RuleBase" id="RU004161"/>
    </source>
</evidence>
<dbReference type="PIRSF" id="PIRSF001415">
    <property type="entry name" value="Porphbilin_synth"/>
    <property type="match status" value="1"/>
</dbReference>
<proteinExistence type="inferred from homology"/>
<dbReference type="InterPro" id="IPR013785">
    <property type="entry name" value="Aldolase_TIM"/>
</dbReference>
<comment type="function">
    <text evidence="6">Catalyzes an early step in the biosynthesis of tetrapyrroles. Binds two molecules of 5-aminolevulinate per subunit, each at a distinct site, and catalyzes their condensation to form porphobilinogen.</text>
</comment>
<protein>
    <recommendedName>
        <fullName evidence="12">Delta-aminolevulinic acid dehydratase</fullName>
        <ecNumber evidence="12">4.2.1.24</ecNumber>
    </recommendedName>
</protein>
<evidence type="ECO:0000256" key="4">
    <source>
        <dbReference type="ARBA" id="ARBA00023239"/>
    </source>
</evidence>
<evidence type="ECO:0000256" key="9">
    <source>
        <dbReference type="PIRSR" id="PIRSR001415-1"/>
    </source>
</evidence>
<dbReference type="PROSITE" id="PS00169">
    <property type="entry name" value="D_ALA_DEHYDRATASE"/>
    <property type="match status" value="1"/>
</dbReference>
<feature type="binding site" evidence="10">
    <location>
        <position position="355"/>
    </location>
    <ligand>
        <name>5-aminolevulinate</name>
        <dbReference type="ChEBI" id="CHEBI:356416"/>
        <label>2</label>
    </ligand>
</feature>
<reference evidence="15" key="1">
    <citation type="submission" date="2014-01" db="EMBL/GenBank/DDBJ databases">
        <title>The Genome Sequence of Anopheles farauti FAR1 (V2).</title>
        <authorList>
            <consortium name="The Broad Institute Genomics Platform"/>
            <person name="Neafsey D.E."/>
            <person name="Besansky N."/>
            <person name="Howell P."/>
            <person name="Walton C."/>
            <person name="Young S.K."/>
            <person name="Zeng Q."/>
            <person name="Gargeya S."/>
            <person name="Fitzgerald M."/>
            <person name="Haas B."/>
            <person name="Abouelleil A."/>
            <person name="Allen A.W."/>
            <person name="Alvarado L."/>
            <person name="Arachchi H.M."/>
            <person name="Berlin A.M."/>
            <person name="Chapman S.B."/>
            <person name="Gainer-Dewar J."/>
            <person name="Goldberg J."/>
            <person name="Griggs A."/>
            <person name="Gujja S."/>
            <person name="Hansen M."/>
            <person name="Howarth C."/>
            <person name="Imamovic A."/>
            <person name="Ireland A."/>
            <person name="Larimer J."/>
            <person name="McCowan C."/>
            <person name="Murphy C."/>
            <person name="Pearson M."/>
            <person name="Poon T.W."/>
            <person name="Priest M."/>
            <person name="Roberts A."/>
            <person name="Saif S."/>
            <person name="Shea T."/>
            <person name="Sisk P."/>
            <person name="Sykes S."/>
            <person name="Wortman J."/>
            <person name="Nusbaum C."/>
            <person name="Birren B."/>
        </authorList>
    </citation>
    <scope>NUCLEOTIDE SEQUENCE [LARGE SCALE GENOMIC DNA]</scope>
    <source>
        <strain evidence="15">FAR1</strain>
    </source>
</reference>
<dbReference type="Pfam" id="PF00490">
    <property type="entry name" value="ALAD"/>
    <property type="match status" value="1"/>
</dbReference>
<feature type="binding site" evidence="11">
    <location>
        <position position="159"/>
    </location>
    <ligand>
        <name>Zn(2+)</name>
        <dbReference type="ChEBI" id="CHEBI:29105"/>
        <label>1</label>
        <note>catalytic</note>
    </ligand>
</feature>
<feature type="active site" description="Schiff-base intermediate with substrate" evidence="9">
    <location>
        <position position="289"/>
    </location>
</feature>
<keyword evidence="3" id="KW-0350">Heme biosynthesis</keyword>
<evidence type="ECO:0000256" key="5">
    <source>
        <dbReference type="ARBA" id="ARBA00023244"/>
    </source>
</evidence>
<feature type="binding site" evidence="10">
    <location>
        <position position="246"/>
    </location>
    <ligand>
        <name>5-aminolevulinate</name>
        <dbReference type="ChEBI" id="CHEBI:356416"/>
        <label>1</label>
    </ligand>
</feature>
<organism evidence="14 15">
    <name type="scientific">Anopheles farauti</name>
    <dbReference type="NCBI Taxonomy" id="69004"/>
    <lineage>
        <taxon>Eukaryota</taxon>
        <taxon>Metazoa</taxon>
        <taxon>Ecdysozoa</taxon>
        <taxon>Arthropoda</taxon>
        <taxon>Hexapoda</taxon>
        <taxon>Insecta</taxon>
        <taxon>Pterygota</taxon>
        <taxon>Neoptera</taxon>
        <taxon>Endopterygota</taxon>
        <taxon>Diptera</taxon>
        <taxon>Nematocera</taxon>
        <taxon>Culicoidea</taxon>
        <taxon>Culicidae</taxon>
        <taxon>Anophelinae</taxon>
        <taxon>Anopheles</taxon>
    </lineage>
</organism>
<evidence type="ECO:0000313" key="15">
    <source>
        <dbReference type="Proteomes" id="UP000075886"/>
    </source>
</evidence>
<dbReference type="GO" id="GO:0008270">
    <property type="term" value="F:zinc ion binding"/>
    <property type="evidence" value="ECO:0007669"/>
    <property type="project" value="TreeGrafter"/>
</dbReference>
<evidence type="ECO:0000256" key="6">
    <source>
        <dbReference type="ARBA" id="ARBA00025628"/>
    </source>
</evidence>
<evidence type="ECO:0000256" key="10">
    <source>
        <dbReference type="PIRSR" id="PIRSR001415-2"/>
    </source>
</evidence>
<dbReference type="Proteomes" id="UP000075886">
    <property type="component" value="Unassembled WGS sequence"/>
</dbReference>
<dbReference type="SMART" id="SM01004">
    <property type="entry name" value="ALAD"/>
    <property type="match status" value="1"/>
</dbReference>
<dbReference type="EMBL" id="AXCN02001762">
    <property type="status" value="NOT_ANNOTATED_CDS"/>
    <property type="molecule type" value="Genomic_DNA"/>
</dbReference>
<evidence type="ECO:0000256" key="7">
    <source>
        <dbReference type="ARBA" id="ARBA00025861"/>
    </source>
</evidence>
<feature type="active site" description="Schiff-base intermediate with substrate" evidence="9">
    <location>
        <position position="236"/>
    </location>
</feature>
<sequence length="366" mass="40288">MLQHKSNWSIDDCRLQRHACIICKSFLQQRCFGSHLLTMASSKLHSSIFHPILRKLQCQDVAIEAHNLMYPLFLVEDDDAIQNISSMPGVARYGLNTLLTHLEPIVAKGLQSILLFGVVDKMPKDSTGSGADCATNPVIRALPRLRAAFPDLLIACDVCLCPYTDHGHCGVLTSDGIIDNEPSIKRIAEIALAYAKAGAHIVAPSDMMDNRIYAIKQILSDNNLGNRCSVLSYSVKFASGFYGPFRDAAKSAPAFGDRKCYQLPPGSKGIAKRAAKRDVEEGADMLMVKPGMAYLDIVKQVKDDYPELPLFIYQVSGEYSMLLNAAQIGAFDLKTVLWEVLVGMRRAGADCVISYFTPLVLDWLQA</sequence>
<dbReference type="GO" id="GO:0005829">
    <property type="term" value="C:cytosol"/>
    <property type="evidence" value="ECO:0007669"/>
    <property type="project" value="TreeGrafter"/>
</dbReference>
<keyword evidence="4 12" id="KW-0456">Lyase</keyword>
<evidence type="ECO:0000256" key="11">
    <source>
        <dbReference type="PIRSR" id="PIRSR001415-4"/>
    </source>
</evidence>
<accession>A0A182QJH4</accession>
<name>A0A182QJH4_9DIPT</name>
<dbReference type="Gene3D" id="3.20.20.70">
    <property type="entry name" value="Aldolase class I"/>
    <property type="match status" value="1"/>
</dbReference>
<comment type="catalytic activity">
    <reaction evidence="8 12">
        <text>2 5-aminolevulinate = porphobilinogen + 2 H2O + H(+)</text>
        <dbReference type="Rhea" id="RHEA:24064"/>
        <dbReference type="ChEBI" id="CHEBI:15377"/>
        <dbReference type="ChEBI" id="CHEBI:15378"/>
        <dbReference type="ChEBI" id="CHEBI:58126"/>
        <dbReference type="ChEBI" id="CHEBI:356416"/>
        <dbReference type="EC" id="4.2.1.24"/>
    </reaction>
</comment>
<dbReference type="VEuPathDB" id="VectorBase:AFAF011484"/>
<dbReference type="GO" id="GO:0006782">
    <property type="term" value="P:protoporphyrinogen IX biosynthetic process"/>
    <property type="evidence" value="ECO:0007669"/>
    <property type="project" value="UniProtKB-UniPathway"/>
</dbReference>
<keyword evidence="15" id="KW-1185">Reference proteome</keyword>
<dbReference type="InterPro" id="IPR001731">
    <property type="entry name" value="ALAD"/>
</dbReference>
<feature type="binding site" evidence="11">
    <location>
        <position position="260"/>
    </location>
    <ligand>
        <name>Zn(2+)</name>
        <dbReference type="ChEBI" id="CHEBI:29105"/>
        <label>2</label>
    </ligand>
</feature>
<reference evidence="14" key="2">
    <citation type="submission" date="2020-05" db="UniProtKB">
        <authorList>
            <consortium name="EnsemblMetazoa"/>
        </authorList>
    </citation>
    <scope>IDENTIFICATION</scope>
    <source>
        <strain evidence="14">FAR1</strain>
    </source>
</reference>
<comment type="pathway">
    <text evidence="1">Porphyrin-containing compound metabolism; protoporphyrin-IX biosynthesis; coproporphyrinogen-III from 5-aminolevulinate: step 1/4.</text>
</comment>
<dbReference type="UniPathway" id="UPA00251">
    <property type="reaction ID" value="UER00318"/>
</dbReference>
<dbReference type="AlphaFoldDB" id="A0A182QJH4"/>
<feature type="binding site" evidence="11">
    <location>
        <position position="169"/>
    </location>
    <ligand>
        <name>Zn(2+)</name>
        <dbReference type="ChEBI" id="CHEBI:29105"/>
        <label>1</label>
        <note>catalytic</note>
    </ligand>
</feature>
<dbReference type="InterPro" id="IPR030656">
    <property type="entry name" value="ALAD_AS"/>
</dbReference>
<feature type="binding site" evidence="11">
    <location>
        <position position="161"/>
    </location>
    <ligand>
        <name>Zn(2+)</name>
        <dbReference type="ChEBI" id="CHEBI:29105"/>
        <label>1</label>
        <note>catalytic</note>
    </ligand>
</feature>
<evidence type="ECO:0000256" key="12">
    <source>
        <dbReference type="RuleBase" id="RU000515"/>
    </source>
</evidence>
<comment type="subunit">
    <text evidence="7">Homooctamer; active form. Homohexamer; low activity form.</text>
</comment>
<evidence type="ECO:0000256" key="8">
    <source>
        <dbReference type="ARBA" id="ARBA00047651"/>
    </source>
</evidence>
<dbReference type="PANTHER" id="PTHR11458:SF0">
    <property type="entry name" value="DELTA-AMINOLEVULINIC ACID DEHYDRATASE"/>
    <property type="match status" value="1"/>
</dbReference>
<dbReference type="PRINTS" id="PR00144">
    <property type="entry name" value="DALDHYDRTASE"/>
</dbReference>
<dbReference type="PANTHER" id="PTHR11458">
    <property type="entry name" value="DELTA-AMINOLEVULINIC ACID DEHYDRATASE"/>
    <property type="match status" value="1"/>
</dbReference>
<dbReference type="EC" id="4.2.1.24" evidence="12"/>
<keyword evidence="5 12" id="KW-0627">Porphyrin biosynthesis</keyword>
<feature type="binding site" evidence="11">
    <location>
        <position position="168"/>
    </location>
    <ligand>
        <name>Zn(2+)</name>
        <dbReference type="ChEBI" id="CHEBI:29105"/>
        <label>2</label>
    </ligand>
</feature>
<evidence type="ECO:0000256" key="1">
    <source>
        <dbReference type="ARBA" id="ARBA00004694"/>
    </source>
</evidence>
<feature type="binding site" evidence="10">
    <location>
        <position position="316"/>
    </location>
    <ligand>
        <name>5-aminolevulinate</name>
        <dbReference type="ChEBI" id="CHEBI:356416"/>
        <label>2</label>
    </ligand>
</feature>
<comment type="similarity">
    <text evidence="2 13">Belongs to the ALAD family.</text>
</comment>
<dbReference type="SUPFAM" id="SSF51569">
    <property type="entry name" value="Aldolase"/>
    <property type="match status" value="1"/>
</dbReference>
<evidence type="ECO:0000256" key="2">
    <source>
        <dbReference type="ARBA" id="ARBA00008055"/>
    </source>
</evidence>
<evidence type="ECO:0000256" key="3">
    <source>
        <dbReference type="ARBA" id="ARBA00023133"/>
    </source>
</evidence>
<dbReference type="NCBIfam" id="NF006762">
    <property type="entry name" value="PRK09283.1"/>
    <property type="match status" value="1"/>
</dbReference>
<dbReference type="EnsemblMetazoa" id="AFAF011484-RA">
    <property type="protein sequence ID" value="AFAF011484-PA"/>
    <property type="gene ID" value="AFAF011484"/>
</dbReference>
<feature type="binding site" evidence="10">
    <location>
        <position position="258"/>
    </location>
    <ligand>
        <name>5-aminolevulinate</name>
        <dbReference type="ChEBI" id="CHEBI:356416"/>
        <label>1</label>
    </ligand>
</feature>
<dbReference type="GO" id="GO:0004655">
    <property type="term" value="F:porphobilinogen synthase activity"/>
    <property type="evidence" value="ECO:0007669"/>
    <property type="project" value="UniProtKB-EC"/>
</dbReference>
<evidence type="ECO:0000313" key="14">
    <source>
        <dbReference type="EnsemblMetazoa" id="AFAF011484-PA"/>
    </source>
</evidence>
<dbReference type="STRING" id="69004.A0A182QJH4"/>